<evidence type="ECO:0000259" key="2">
    <source>
        <dbReference type="Pfam" id="PF26013"/>
    </source>
</evidence>
<accession>A0A3N4I7C3</accession>
<evidence type="ECO:0000313" key="3">
    <source>
        <dbReference type="EMBL" id="RPA80061.1"/>
    </source>
</evidence>
<feature type="domain" description="DUF8004" evidence="2">
    <location>
        <begin position="315"/>
        <end position="406"/>
    </location>
</feature>
<proteinExistence type="predicted"/>
<feature type="compositionally biased region" description="Acidic residues" evidence="1">
    <location>
        <begin position="699"/>
        <end position="717"/>
    </location>
</feature>
<dbReference type="STRING" id="1160509.A0A3N4I7C3"/>
<feature type="compositionally biased region" description="Low complexity" evidence="1">
    <location>
        <begin position="48"/>
        <end position="78"/>
    </location>
</feature>
<feature type="compositionally biased region" description="Polar residues" evidence="1">
    <location>
        <begin position="22"/>
        <end position="47"/>
    </location>
</feature>
<dbReference type="InterPro" id="IPR058317">
    <property type="entry name" value="DUF8004"/>
</dbReference>
<dbReference type="OrthoDB" id="5302380at2759"/>
<reference evidence="3 4" key="1">
    <citation type="journal article" date="2018" name="Nat. Ecol. Evol.">
        <title>Pezizomycetes genomes reveal the molecular basis of ectomycorrhizal truffle lifestyle.</title>
        <authorList>
            <person name="Murat C."/>
            <person name="Payen T."/>
            <person name="Noel B."/>
            <person name="Kuo A."/>
            <person name="Morin E."/>
            <person name="Chen J."/>
            <person name="Kohler A."/>
            <person name="Krizsan K."/>
            <person name="Balestrini R."/>
            <person name="Da Silva C."/>
            <person name="Montanini B."/>
            <person name="Hainaut M."/>
            <person name="Levati E."/>
            <person name="Barry K.W."/>
            <person name="Belfiori B."/>
            <person name="Cichocki N."/>
            <person name="Clum A."/>
            <person name="Dockter R.B."/>
            <person name="Fauchery L."/>
            <person name="Guy J."/>
            <person name="Iotti M."/>
            <person name="Le Tacon F."/>
            <person name="Lindquist E.A."/>
            <person name="Lipzen A."/>
            <person name="Malagnac F."/>
            <person name="Mello A."/>
            <person name="Molinier V."/>
            <person name="Miyauchi S."/>
            <person name="Poulain J."/>
            <person name="Riccioni C."/>
            <person name="Rubini A."/>
            <person name="Sitrit Y."/>
            <person name="Splivallo R."/>
            <person name="Traeger S."/>
            <person name="Wang M."/>
            <person name="Zifcakova L."/>
            <person name="Wipf D."/>
            <person name="Zambonelli A."/>
            <person name="Paolocci F."/>
            <person name="Nowrousian M."/>
            <person name="Ottonello S."/>
            <person name="Baldrian P."/>
            <person name="Spatafora J.W."/>
            <person name="Henrissat B."/>
            <person name="Nagy L.G."/>
            <person name="Aury J.M."/>
            <person name="Wincker P."/>
            <person name="Grigoriev I.V."/>
            <person name="Bonfante P."/>
            <person name="Martin F.M."/>
        </authorList>
    </citation>
    <scope>NUCLEOTIDE SEQUENCE [LARGE SCALE GENOMIC DNA]</scope>
    <source>
        <strain evidence="3 4">RN42</strain>
    </source>
</reference>
<sequence length="744" mass="82470">MAQRSARARSKADKISAASIPPSHSQIAGISKPTTFNPYTGLLTPTASSVGTSSSSRSAHSFSFNYRSSGSLPSTSRRSAIRSFLEQSDKVRRGLEERLSRATGNSTSKKDVLGSLETGWASMGSMKQWEGGGKVGMGMERPTRDNELWFPDGDTLVYLCEPHQQHSANQYQPAPSPSFRIKSQWLKETGSSFLIASIQDRAQPTKQQSTLGPARPLTPPEVPVKMEGLERMQSLTQTPTNSGARFEIYFPPPFSTSRETIMKHNLSTRNFIALLANKPLVGHTLGATIMELVERLDTWVPSGSAAPNTVGPNVQRILSYLQAREFDDVRNSPELAAGLLVFAERFHLKDLWREAFTHCVGMLGRLEKLPEYKEFSAITVAFMDRASLDITVRLQNTDALFTNFDFHSMWPVSSHPFSAGARQSFDRFQKFLIKHYQSRFGSWPPSQEALRHGTTSKFTRLIYNALTHDFASLYDYLVDTSITWSPAASATASALLKNSQPFHEDPTLPILPILTAFDKANTHPPLHNPYPLLPPPTAAGQPQNTKHTFLKPRHSTTSSTPAMNALLLQNSTNIAALSQSSSPLVEAYRAHERSEQSIPPREARIGRWVLIYGVLQTLGSLGGDVPGLKWTEGVEYFLNARTAGTPPWEPQGSDESLYMRAPWWKEVEKARVLNEDQIVEAPTDGIKLPAYLQEQAREEWDESGDEADNESGGEDDEKDLRELSEGLGLDYDGWRRGSVVMGGT</sequence>
<evidence type="ECO:0000256" key="1">
    <source>
        <dbReference type="SAM" id="MobiDB-lite"/>
    </source>
</evidence>
<name>A0A3N4I7C3_ASCIM</name>
<gene>
    <name evidence="3" type="ORF">BJ508DRAFT_415567</name>
</gene>
<dbReference type="PANTHER" id="PTHR39601">
    <property type="entry name" value="CHORIOGENIN HMINOR"/>
    <property type="match status" value="1"/>
</dbReference>
<dbReference type="AlphaFoldDB" id="A0A3N4I7C3"/>
<dbReference type="EMBL" id="ML119692">
    <property type="protein sequence ID" value="RPA80061.1"/>
    <property type="molecule type" value="Genomic_DNA"/>
</dbReference>
<dbReference type="Proteomes" id="UP000275078">
    <property type="component" value="Unassembled WGS sequence"/>
</dbReference>
<evidence type="ECO:0000313" key="4">
    <source>
        <dbReference type="Proteomes" id="UP000275078"/>
    </source>
</evidence>
<dbReference type="Pfam" id="PF26013">
    <property type="entry name" value="DUF8004"/>
    <property type="match status" value="1"/>
</dbReference>
<feature type="region of interest" description="Disordered" evidence="1">
    <location>
        <begin position="1"/>
        <end position="78"/>
    </location>
</feature>
<keyword evidence="4" id="KW-1185">Reference proteome</keyword>
<feature type="region of interest" description="Disordered" evidence="1">
    <location>
        <begin position="696"/>
        <end position="724"/>
    </location>
</feature>
<dbReference type="PANTHER" id="PTHR39601:SF2">
    <property type="entry name" value="CHORIOGENIN HMINOR"/>
    <property type="match status" value="1"/>
</dbReference>
<organism evidence="3 4">
    <name type="scientific">Ascobolus immersus RN42</name>
    <dbReference type="NCBI Taxonomy" id="1160509"/>
    <lineage>
        <taxon>Eukaryota</taxon>
        <taxon>Fungi</taxon>
        <taxon>Dikarya</taxon>
        <taxon>Ascomycota</taxon>
        <taxon>Pezizomycotina</taxon>
        <taxon>Pezizomycetes</taxon>
        <taxon>Pezizales</taxon>
        <taxon>Ascobolaceae</taxon>
        <taxon>Ascobolus</taxon>
    </lineage>
</organism>
<protein>
    <recommendedName>
        <fullName evidence="2">DUF8004 domain-containing protein</fullName>
    </recommendedName>
</protein>